<sequence>MKKLLVILVLLSTLLLSSCQFRPNPIRDTDGNILRSGTNYYIVPAMHGVGGGLTLARDSELCPLEVVQEVSEVRHGLPASFIPANKDGIIRESIDLNIKFNEPNTCAPNTVWRVNLPNAYGQRTLSSRGILGRPGKGTIDNWFKIKKYEDRYKLVHCPSVCHICKLVCEDIGITINEKGRRSLVLNNNKPLKVMFKKA</sequence>
<evidence type="ECO:0000313" key="3">
    <source>
        <dbReference type="EMBL" id="KAI7730909.1"/>
    </source>
</evidence>
<dbReference type="SMART" id="SM00452">
    <property type="entry name" value="STI"/>
    <property type="match status" value="1"/>
</dbReference>
<comment type="similarity">
    <text evidence="1">Belongs to the protease inhibitor I3 (leguminous Kunitz-type inhibitor) family.</text>
</comment>
<dbReference type="PROSITE" id="PS51257">
    <property type="entry name" value="PROKAR_LIPOPROTEIN"/>
    <property type="match status" value="1"/>
</dbReference>
<dbReference type="InterPro" id="IPR011065">
    <property type="entry name" value="Kunitz_inhibitor_STI-like_sf"/>
</dbReference>
<dbReference type="PRINTS" id="PR00291">
    <property type="entry name" value="KUNITZINHBTR"/>
</dbReference>
<dbReference type="Proteomes" id="UP001206925">
    <property type="component" value="Unassembled WGS sequence"/>
</dbReference>
<dbReference type="GO" id="GO:0004866">
    <property type="term" value="F:endopeptidase inhibitor activity"/>
    <property type="evidence" value="ECO:0007669"/>
    <property type="project" value="InterPro"/>
</dbReference>
<keyword evidence="2" id="KW-0732">Signal</keyword>
<dbReference type="PROSITE" id="PS00283">
    <property type="entry name" value="SOYBEAN_KUNITZ"/>
    <property type="match status" value="1"/>
</dbReference>
<dbReference type="SUPFAM" id="SSF50386">
    <property type="entry name" value="STI-like"/>
    <property type="match status" value="1"/>
</dbReference>
<dbReference type="PANTHER" id="PTHR33107">
    <property type="entry name" value="KUNITZ TRYPSIN INHIBITOR 2"/>
    <property type="match status" value="1"/>
</dbReference>
<dbReference type="EMBL" id="JAMZMK010010593">
    <property type="protein sequence ID" value="KAI7730909.1"/>
    <property type="molecule type" value="Genomic_DNA"/>
</dbReference>
<accession>A0AAD5BYQ5</accession>
<dbReference type="AlphaFoldDB" id="A0AAD5BYQ5"/>
<dbReference type="Gene3D" id="2.80.10.50">
    <property type="match status" value="1"/>
</dbReference>
<evidence type="ECO:0000256" key="1">
    <source>
        <dbReference type="ARBA" id="ARBA00005440"/>
    </source>
</evidence>
<organism evidence="3 4">
    <name type="scientific">Ambrosia artemisiifolia</name>
    <name type="common">Common ragweed</name>
    <dbReference type="NCBI Taxonomy" id="4212"/>
    <lineage>
        <taxon>Eukaryota</taxon>
        <taxon>Viridiplantae</taxon>
        <taxon>Streptophyta</taxon>
        <taxon>Embryophyta</taxon>
        <taxon>Tracheophyta</taxon>
        <taxon>Spermatophyta</taxon>
        <taxon>Magnoliopsida</taxon>
        <taxon>eudicotyledons</taxon>
        <taxon>Gunneridae</taxon>
        <taxon>Pentapetalae</taxon>
        <taxon>asterids</taxon>
        <taxon>campanulids</taxon>
        <taxon>Asterales</taxon>
        <taxon>Asteraceae</taxon>
        <taxon>Asteroideae</taxon>
        <taxon>Heliantheae alliance</taxon>
        <taxon>Heliantheae</taxon>
        <taxon>Ambrosia</taxon>
    </lineage>
</organism>
<comment type="caution">
    <text evidence="3">The sequence shown here is derived from an EMBL/GenBank/DDBJ whole genome shotgun (WGS) entry which is preliminary data.</text>
</comment>
<evidence type="ECO:0000313" key="4">
    <source>
        <dbReference type="Proteomes" id="UP001206925"/>
    </source>
</evidence>
<evidence type="ECO:0000256" key="2">
    <source>
        <dbReference type="SAM" id="SignalP"/>
    </source>
</evidence>
<keyword evidence="4" id="KW-1185">Reference proteome</keyword>
<name>A0AAD5BYQ5_AMBAR</name>
<feature type="chain" id="PRO_5042027858" evidence="2">
    <location>
        <begin position="20"/>
        <end position="198"/>
    </location>
</feature>
<protein>
    <submittedName>
        <fullName evidence="3">Uncharacterized protein</fullName>
    </submittedName>
</protein>
<dbReference type="InterPro" id="IPR002160">
    <property type="entry name" value="Prot_inh_Kunz-lg"/>
</dbReference>
<dbReference type="Pfam" id="PF00197">
    <property type="entry name" value="Kunitz_legume"/>
    <property type="match status" value="1"/>
</dbReference>
<feature type="signal peptide" evidence="2">
    <location>
        <begin position="1"/>
        <end position="19"/>
    </location>
</feature>
<reference evidence="3" key="1">
    <citation type="submission" date="2022-06" db="EMBL/GenBank/DDBJ databases">
        <title>Uncovering the hologenomic basis of an extraordinary plant invasion.</title>
        <authorList>
            <person name="Bieker V.C."/>
            <person name="Martin M.D."/>
            <person name="Gilbert T."/>
            <person name="Hodgins K."/>
            <person name="Battlay P."/>
            <person name="Petersen B."/>
            <person name="Wilson J."/>
        </authorList>
    </citation>
    <scope>NUCLEOTIDE SEQUENCE</scope>
    <source>
        <strain evidence="3">AA19_3_7</strain>
        <tissue evidence="3">Leaf</tissue>
    </source>
</reference>
<proteinExistence type="inferred from homology"/>
<gene>
    <name evidence="3" type="ORF">M8C21_013331</name>
</gene>
<dbReference type="CDD" id="cd23375">
    <property type="entry name" value="beta-trefoil_STI_VvMLP-like"/>
    <property type="match status" value="1"/>
</dbReference>
<dbReference type="PANTHER" id="PTHR33107:SF5">
    <property type="entry name" value="KUNITZ TRYPSIN INHIBITOR 5"/>
    <property type="match status" value="1"/>
</dbReference>